<dbReference type="PROSITE" id="PS51387">
    <property type="entry name" value="FAD_PCMH"/>
    <property type="match status" value="1"/>
</dbReference>
<dbReference type="Proteomes" id="UP001221142">
    <property type="component" value="Unassembled WGS sequence"/>
</dbReference>
<gene>
    <name evidence="7" type="ORF">FB45DRAFT_947656</name>
</gene>
<evidence type="ECO:0000256" key="1">
    <source>
        <dbReference type="ARBA" id="ARBA00005466"/>
    </source>
</evidence>
<evidence type="ECO:0000313" key="7">
    <source>
        <dbReference type="EMBL" id="KAJ7607749.1"/>
    </source>
</evidence>
<evidence type="ECO:0000256" key="2">
    <source>
        <dbReference type="ARBA" id="ARBA00022630"/>
    </source>
</evidence>
<protein>
    <submittedName>
        <fullName evidence="7">FAD-binding domain-containing protein</fullName>
    </submittedName>
</protein>
<keyword evidence="5" id="KW-0732">Signal</keyword>
<dbReference type="InterPro" id="IPR016167">
    <property type="entry name" value="FAD-bd_PCMH_sub1"/>
</dbReference>
<keyword evidence="4" id="KW-0560">Oxidoreductase</keyword>
<dbReference type="PROSITE" id="PS51257">
    <property type="entry name" value="PROKAR_LIPOPROTEIN"/>
    <property type="match status" value="1"/>
</dbReference>
<dbReference type="PANTHER" id="PTHR42973:SF13">
    <property type="entry name" value="FAD-BINDING PCMH-TYPE DOMAIN-CONTAINING PROTEIN"/>
    <property type="match status" value="1"/>
</dbReference>
<dbReference type="Gene3D" id="3.40.462.20">
    <property type="match status" value="1"/>
</dbReference>
<dbReference type="InterPro" id="IPR016166">
    <property type="entry name" value="FAD-bd_PCMH"/>
</dbReference>
<evidence type="ECO:0000256" key="4">
    <source>
        <dbReference type="ARBA" id="ARBA00023002"/>
    </source>
</evidence>
<feature type="domain" description="FAD-binding PCMH-type" evidence="6">
    <location>
        <begin position="57"/>
        <end position="227"/>
    </location>
</feature>
<keyword evidence="8" id="KW-1185">Reference proteome</keyword>
<dbReference type="AlphaFoldDB" id="A0AAD7F7Y6"/>
<comment type="similarity">
    <text evidence="1">Belongs to the oxygen-dependent FAD-linked oxidoreductase family.</text>
</comment>
<dbReference type="InterPro" id="IPR006094">
    <property type="entry name" value="Oxid_FAD_bind_N"/>
</dbReference>
<keyword evidence="2" id="KW-0285">Flavoprotein</keyword>
<dbReference type="Gene3D" id="3.30.43.10">
    <property type="entry name" value="Uridine Diphospho-n-acetylenolpyruvylglucosamine Reductase, domain 2"/>
    <property type="match status" value="1"/>
</dbReference>
<evidence type="ECO:0000256" key="3">
    <source>
        <dbReference type="ARBA" id="ARBA00022827"/>
    </source>
</evidence>
<dbReference type="GO" id="GO:0016491">
    <property type="term" value="F:oxidoreductase activity"/>
    <property type="evidence" value="ECO:0007669"/>
    <property type="project" value="UniProtKB-KW"/>
</dbReference>
<dbReference type="EMBL" id="JARKIF010000048">
    <property type="protein sequence ID" value="KAJ7607749.1"/>
    <property type="molecule type" value="Genomic_DNA"/>
</dbReference>
<dbReference type="InterPro" id="IPR050416">
    <property type="entry name" value="FAD-linked_Oxidoreductase"/>
</dbReference>
<dbReference type="Gene3D" id="3.30.465.10">
    <property type="match status" value="1"/>
</dbReference>
<evidence type="ECO:0000256" key="5">
    <source>
        <dbReference type="SAM" id="SignalP"/>
    </source>
</evidence>
<sequence length="497" mass="52370">MRSLTASILFATAVSASSSVGSSACTTLSSSLSTTANVYHPNSTEYTLAIEHWLLSSTESPQCVVEPRSSADIAQILQIVNATQTPFAVKGGGHSSNVGFSSTTGVHISLAQFNYTVLDVQAETVAIGAGSKWIDVYTILDGTGFNVVGGRNPAVGVAGFTLGGGYSWKTNAHGLAIDNLVKVNIVLPNGTATTVSATQNPDLFFSLKGGFNNFGIVTEFTFHAIPQDLVHGGHLTYDFSQMSAVNAALVAFEQNNKDTRAAVVGGISSLPTANGTLGAPAPGVQIFYDGAELPDGMFADFLAIPTVSSDWTGQPITFLEWSGLDGGVSNLRGLFHAFSTLPHTTEFLQDVVDEVADFSAELTSKSAVYMSVAIEPFMAGSLSNDNATARSSAYPPIRSPVLLPSNIFFGYTDATEEETFRLAIARIQSNIVSKAAARGLILPQSSGGGIYPNYALGGADGAHVLEFYGEEHLERMRRVRREVDPTGVMRLAGGWKV</sequence>
<dbReference type="Pfam" id="PF01565">
    <property type="entry name" value="FAD_binding_4"/>
    <property type="match status" value="1"/>
</dbReference>
<accession>A0AAD7F7Y6</accession>
<reference evidence="7" key="1">
    <citation type="submission" date="2023-03" db="EMBL/GenBank/DDBJ databases">
        <title>Massive genome expansion in bonnet fungi (Mycena s.s.) driven by repeated elements and novel gene families across ecological guilds.</title>
        <authorList>
            <consortium name="Lawrence Berkeley National Laboratory"/>
            <person name="Harder C.B."/>
            <person name="Miyauchi S."/>
            <person name="Viragh M."/>
            <person name="Kuo A."/>
            <person name="Thoen E."/>
            <person name="Andreopoulos B."/>
            <person name="Lu D."/>
            <person name="Skrede I."/>
            <person name="Drula E."/>
            <person name="Henrissat B."/>
            <person name="Morin E."/>
            <person name="Kohler A."/>
            <person name="Barry K."/>
            <person name="LaButti K."/>
            <person name="Morin E."/>
            <person name="Salamov A."/>
            <person name="Lipzen A."/>
            <person name="Mereny Z."/>
            <person name="Hegedus B."/>
            <person name="Baldrian P."/>
            <person name="Stursova M."/>
            <person name="Weitz H."/>
            <person name="Taylor A."/>
            <person name="Grigoriev I.V."/>
            <person name="Nagy L.G."/>
            <person name="Martin F."/>
            <person name="Kauserud H."/>
        </authorList>
    </citation>
    <scope>NUCLEOTIDE SEQUENCE</scope>
    <source>
        <strain evidence="7">9284</strain>
    </source>
</reference>
<dbReference type="PANTHER" id="PTHR42973">
    <property type="entry name" value="BINDING OXIDOREDUCTASE, PUTATIVE (AFU_ORTHOLOGUE AFUA_1G17690)-RELATED"/>
    <property type="match status" value="1"/>
</dbReference>
<dbReference type="GO" id="GO:0071949">
    <property type="term" value="F:FAD binding"/>
    <property type="evidence" value="ECO:0007669"/>
    <property type="project" value="InterPro"/>
</dbReference>
<proteinExistence type="inferred from homology"/>
<evidence type="ECO:0000313" key="8">
    <source>
        <dbReference type="Proteomes" id="UP001221142"/>
    </source>
</evidence>
<evidence type="ECO:0000259" key="6">
    <source>
        <dbReference type="PROSITE" id="PS51387"/>
    </source>
</evidence>
<keyword evidence="3" id="KW-0274">FAD</keyword>
<name>A0AAD7F7Y6_9AGAR</name>
<dbReference type="InterPro" id="IPR016169">
    <property type="entry name" value="FAD-bd_PCMH_sub2"/>
</dbReference>
<organism evidence="7 8">
    <name type="scientific">Roridomyces roridus</name>
    <dbReference type="NCBI Taxonomy" id="1738132"/>
    <lineage>
        <taxon>Eukaryota</taxon>
        <taxon>Fungi</taxon>
        <taxon>Dikarya</taxon>
        <taxon>Basidiomycota</taxon>
        <taxon>Agaricomycotina</taxon>
        <taxon>Agaricomycetes</taxon>
        <taxon>Agaricomycetidae</taxon>
        <taxon>Agaricales</taxon>
        <taxon>Marasmiineae</taxon>
        <taxon>Mycenaceae</taxon>
        <taxon>Roridomyces</taxon>
    </lineage>
</organism>
<dbReference type="InterPro" id="IPR036318">
    <property type="entry name" value="FAD-bd_PCMH-like_sf"/>
</dbReference>
<dbReference type="SUPFAM" id="SSF56176">
    <property type="entry name" value="FAD-binding/transporter-associated domain-like"/>
    <property type="match status" value="1"/>
</dbReference>
<feature type="signal peptide" evidence="5">
    <location>
        <begin position="1"/>
        <end position="16"/>
    </location>
</feature>
<comment type="caution">
    <text evidence="7">The sequence shown here is derived from an EMBL/GenBank/DDBJ whole genome shotgun (WGS) entry which is preliminary data.</text>
</comment>
<feature type="chain" id="PRO_5042046996" evidence="5">
    <location>
        <begin position="17"/>
        <end position="497"/>
    </location>
</feature>